<dbReference type="SUPFAM" id="SSF56059">
    <property type="entry name" value="Glutathione synthetase ATP-binding domain-like"/>
    <property type="match status" value="1"/>
</dbReference>
<name>A0ABT5JXZ3_9BURK</name>
<dbReference type="RefSeq" id="WP_273669985.1">
    <property type="nucleotide sequence ID" value="NZ_JAQQXR010000002.1"/>
</dbReference>
<protein>
    <recommendedName>
        <fullName evidence="3">Circularly permuted type 2 ATP-grasp protein</fullName>
    </recommendedName>
</protein>
<sequence length="463" mass="51915">MTDCTANIGTSRFPAASQAAREWALESIAQFREMGCLYEPGRYSPTPLCFSETTFSGMLDDVRSVLALARRIAFDSGLVQRWARPDQLALLEKGLSRAVLPMMARPDGIFVDGNLKLLELNIDSGLGGYFEVELAQQRLAEFNERFLDGAFMVPAVMPAIYAYLKSVAHSLDKPKWNVAVMIDNHLTDYNRSHAYLFVDKINQHVPEAYAKVVFPSELYQEGSQLRDSDTTFDILWRFGSMAHSPDALAPSIAIQMTALDTNVILVCNPADIGVEGKLILALLSEYADDDSSQLKDFEKQLVSRLVPWTRTLRRGCTSYSGRPVDLEKFAVSEKDALVLKRAHSKSAQQVYIGSELSQEDWNTRIWAALEDDISWVLQENMKSDLIQFDYVRPDGTTYTLEQRYSINPFIFGDASAAPFIRVERDEKNRRIAIANVDAMAICGVMVRPDPVNESGETTDKDSE</sequence>
<accession>A0ABT5JXZ3</accession>
<proteinExistence type="predicted"/>
<dbReference type="EMBL" id="JAQQXR010000002">
    <property type="protein sequence ID" value="MDC8757305.1"/>
    <property type="molecule type" value="Genomic_DNA"/>
</dbReference>
<evidence type="ECO:0000313" key="1">
    <source>
        <dbReference type="EMBL" id="MDC8757305.1"/>
    </source>
</evidence>
<gene>
    <name evidence="1" type="ORF">OIK44_06865</name>
</gene>
<reference evidence="1 2" key="1">
    <citation type="submission" date="2022-10" db="EMBL/GenBank/DDBJ databases">
        <title>Janthinobacterium sp. hw3 Genome sequencing.</title>
        <authorList>
            <person name="Park S."/>
        </authorList>
    </citation>
    <scope>NUCLEOTIDE SEQUENCE [LARGE SCALE GENOMIC DNA]</scope>
    <source>
        <strain evidence="2">hw3</strain>
    </source>
</reference>
<evidence type="ECO:0008006" key="3">
    <source>
        <dbReference type="Google" id="ProtNLM"/>
    </source>
</evidence>
<organism evidence="1 2">
    <name type="scientific">Janthinobacterium fluminis</name>
    <dbReference type="NCBI Taxonomy" id="2987524"/>
    <lineage>
        <taxon>Bacteria</taxon>
        <taxon>Pseudomonadati</taxon>
        <taxon>Pseudomonadota</taxon>
        <taxon>Betaproteobacteria</taxon>
        <taxon>Burkholderiales</taxon>
        <taxon>Oxalobacteraceae</taxon>
        <taxon>Janthinobacterium</taxon>
    </lineage>
</organism>
<evidence type="ECO:0000313" key="2">
    <source>
        <dbReference type="Proteomes" id="UP001221208"/>
    </source>
</evidence>
<keyword evidence="2" id="KW-1185">Reference proteome</keyword>
<comment type="caution">
    <text evidence="1">The sequence shown here is derived from an EMBL/GenBank/DDBJ whole genome shotgun (WGS) entry which is preliminary data.</text>
</comment>
<dbReference type="Proteomes" id="UP001221208">
    <property type="component" value="Unassembled WGS sequence"/>
</dbReference>